<reference evidence="2 3" key="1">
    <citation type="journal article" date="2014" name="BMC Genomics">
        <title>Comparison of environmental and isolate Sulfobacillus genomes reveals diverse carbon, sulfur, nitrogen, and hydrogen metabolisms.</title>
        <authorList>
            <person name="Justice N.B."/>
            <person name="Norman A."/>
            <person name="Brown C.T."/>
            <person name="Singh A."/>
            <person name="Thomas B.C."/>
            <person name="Banfield J.F."/>
        </authorList>
    </citation>
    <scope>NUCLEOTIDE SEQUENCE [LARGE SCALE GENOMIC DNA]</scope>
    <source>
        <strain evidence="2">AMDSBA1</strain>
    </source>
</reference>
<dbReference type="GO" id="GO:0008999">
    <property type="term" value="F:protein-N-terminal-alanine acetyltransferase activity"/>
    <property type="evidence" value="ECO:0007669"/>
    <property type="project" value="TreeGrafter"/>
</dbReference>
<gene>
    <name evidence="2" type="ORF">C7B43_14015</name>
</gene>
<dbReference type="PANTHER" id="PTHR43441:SF12">
    <property type="entry name" value="RIBOSOMAL N-ACETYLTRANSFERASE YDAF-RELATED"/>
    <property type="match status" value="1"/>
</dbReference>
<proteinExistence type="predicted"/>
<evidence type="ECO:0000313" key="2">
    <source>
        <dbReference type="EMBL" id="PSR26317.1"/>
    </source>
</evidence>
<protein>
    <submittedName>
        <fullName evidence="2">RimJ/RimL family protein N-acetyltransferase</fullName>
    </submittedName>
</protein>
<dbReference type="InterPro" id="IPR016181">
    <property type="entry name" value="Acyl_CoA_acyltransferase"/>
</dbReference>
<dbReference type="PANTHER" id="PTHR43441">
    <property type="entry name" value="RIBOSOMAL-PROTEIN-SERINE ACETYLTRANSFERASE"/>
    <property type="match status" value="1"/>
</dbReference>
<comment type="caution">
    <text evidence="2">The sequence shown here is derived from an EMBL/GenBank/DDBJ whole genome shotgun (WGS) entry which is preliminary data.</text>
</comment>
<name>A0A2T2WVN6_9FIRM</name>
<keyword evidence="2" id="KW-0808">Transferase</keyword>
<dbReference type="EMBL" id="PXYT01000037">
    <property type="protein sequence ID" value="PSR26317.1"/>
    <property type="molecule type" value="Genomic_DNA"/>
</dbReference>
<dbReference type="Gene3D" id="3.40.630.30">
    <property type="match status" value="1"/>
</dbReference>
<organism evidence="2 3">
    <name type="scientific">Sulfobacillus benefaciens</name>
    <dbReference type="NCBI Taxonomy" id="453960"/>
    <lineage>
        <taxon>Bacteria</taxon>
        <taxon>Bacillati</taxon>
        <taxon>Bacillota</taxon>
        <taxon>Clostridia</taxon>
        <taxon>Eubacteriales</taxon>
        <taxon>Clostridiales Family XVII. Incertae Sedis</taxon>
        <taxon>Sulfobacillus</taxon>
    </lineage>
</organism>
<accession>A0A2T2WVN6</accession>
<sequence>MFRHAVTQDIFLRILEIRDAYPLLALINISRQQLREWLPWVDGTSTVQDTENFIRAGLNQFASNNGSQLGIWYRGELAGVLGMHDLNWSDRFTSLGYWLGTPFQGRGIMTQSCRALITILFEEYDLNRVEIQVAADNRKSQAIAERLGFQKEGHRRQAEWLYDHFVDHIVYGLLYNDWKAARNS</sequence>
<dbReference type="AlphaFoldDB" id="A0A2T2WVN6"/>
<evidence type="ECO:0000259" key="1">
    <source>
        <dbReference type="PROSITE" id="PS51186"/>
    </source>
</evidence>
<evidence type="ECO:0000313" key="3">
    <source>
        <dbReference type="Proteomes" id="UP000242699"/>
    </source>
</evidence>
<dbReference type="GO" id="GO:0005737">
    <property type="term" value="C:cytoplasm"/>
    <property type="evidence" value="ECO:0007669"/>
    <property type="project" value="TreeGrafter"/>
</dbReference>
<dbReference type="InterPro" id="IPR051908">
    <property type="entry name" value="Ribosomal_N-acetyltransferase"/>
</dbReference>
<dbReference type="GO" id="GO:1990189">
    <property type="term" value="F:protein N-terminal-serine acetyltransferase activity"/>
    <property type="evidence" value="ECO:0007669"/>
    <property type="project" value="TreeGrafter"/>
</dbReference>
<dbReference type="SUPFAM" id="SSF55729">
    <property type="entry name" value="Acyl-CoA N-acyltransferases (Nat)"/>
    <property type="match status" value="1"/>
</dbReference>
<dbReference type="InterPro" id="IPR000182">
    <property type="entry name" value="GNAT_dom"/>
</dbReference>
<dbReference type="Proteomes" id="UP000242699">
    <property type="component" value="Unassembled WGS sequence"/>
</dbReference>
<feature type="domain" description="N-acetyltransferase" evidence="1">
    <location>
        <begin position="15"/>
        <end position="176"/>
    </location>
</feature>
<dbReference type="PROSITE" id="PS51186">
    <property type="entry name" value="GNAT"/>
    <property type="match status" value="1"/>
</dbReference>
<dbReference type="Pfam" id="PF13302">
    <property type="entry name" value="Acetyltransf_3"/>
    <property type="match status" value="1"/>
</dbReference>